<evidence type="ECO:0000313" key="2">
    <source>
        <dbReference type="Proteomes" id="UP000308600"/>
    </source>
</evidence>
<dbReference type="EMBL" id="ML208391">
    <property type="protein sequence ID" value="TFK66906.1"/>
    <property type="molecule type" value="Genomic_DNA"/>
</dbReference>
<accession>A0ACD3AMF0</accession>
<reference evidence="1 2" key="1">
    <citation type="journal article" date="2019" name="Nat. Ecol. Evol.">
        <title>Megaphylogeny resolves global patterns of mushroom evolution.</title>
        <authorList>
            <person name="Varga T."/>
            <person name="Krizsan K."/>
            <person name="Foldi C."/>
            <person name="Dima B."/>
            <person name="Sanchez-Garcia M."/>
            <person name="Sanchez-Ramirez S."/>
            <person name="Szollosi G.J."/>
            <person name="Szarkandi J.G."/>
            <person name="Papp V."/>
            <person name="Albert L."/>
            <person name="Andreopoulos W."/>
            <person name="Angelini C."/>
            <person name="Antonin V."/>
            <person name="Barry K.W."/>
            <person name="Bougher N.L."/>
            <person name="Buchanan P."/>
            <person name="Buyck B."/>
            <person name="Bense V."/>
            <person name="Catcheside P."/>
            <person name="Chovatia M."/>
            <person name="Cooper J."/>
            <person name="Damon W."/>
            <person name="Desjardin D."/>
            <person name="Finy P."/>
            <person name="Geml J."/>
            <person name="Haridas S."/>
            <person name="Hughes K."/>
            <person name="Justo A."/>
            <person name="Karasinski D."/>
            <person name="Kautmanova I."/>
            <person name="Kiss B."/>
            <person name="Kocsube S."/>
            <person name="Kotiranta H."/>
            <person name="LaButti K.M."/>
            <person name="Lechner B.E."/>
            <person name="Liimatainen K."/>
            <person name="Lipzen A."/>
            <person name="Lukacs Z."/>
            <person name="Mihaltcheva S."/>
            <person name="Morgado L.N."/>
            <person name="Niskanen T."/>
            <person name="Noordeloos M.E."/>
            <person name="Ohm R.A."/>
            <person name="Ortiz-Santana B."/>
            <person name="Ovrebo C."/>
            <person name="Racz N."/>
            <person name="Riley R."/>
            <person name="Savchenko A."/>
            <person name="Shiryaev A."/>
            <person name="Soop K."/>
            <person name="Spirin V."/>
            <person name="Szebenyi C."/>
            <person name="Tomsovsky M."/>
            <person name="Tulloss R.E."/>
            <person name="Uehling J."/>
            <person name="Grigoriev I.V."/>
            <person name="Vagvolgyi C."/>
            <person name="Papp T."/>
            <person name="Martin F.M."/>
            <person name="Miettinen O."/>
            <person name="Hibbett D.S."/>
            <person name="Nagy L.G."/>
        </authorList>
    </citation>
    <scope>NUCLEOTIDE SEQUENCE [LARGE SCALE GENOMIC DNA]</scope>
    <source>
        <strain evidence="1 2">NL-1719</strain>
    </source>
</reference>
<evidence type="ECO:0000313" key="1">
    <source>
        <dbReference type="EMBL" id="TFK66906.1"/>
    </source>
</evidence>
<organism evidence="1 2">
    <name type="scientific">Pluteus cervinus</name>
    <dbReference type="NCBI Taxonomy" id="181527"/>
    <lineage>
        <taxon>Eukaryota</taxon>
        <taxon>Fungi</taxon>
        <taxon>Dikarya</taxon>
        <taxon>Basidiomycota</taxon>
        <taxon>Agaricomycotina</taxon>
        <taxon>Agaricomycetes</taxon>
        <taxon>Agaricomycetidae</taxon>
        <taxon>Agaricales</taxon>
        <taxon>Pluteineae</taxon>
        <taxon>Pluteaceae</taxon>
        <taxon>Pluteus</taxon>
    </lineage>
</organism>
<name>A0ACD3AMF0_9AGAR</name>
<keyword evidence="2" id="KW-1185">Reference proteome</keyword>
<protein>
    <submittedName>
        <fullName evidence="1">Uncharacterized protein</fullName>
    </submittedName>
</protein>
<proteinExistence type="predicted"/>
<sequence>MATLAPELIREIVEFSVEGSLSHAANLAAISHDFHEWTRPILSRTLMYYDSGSETQWPVPLDKLPKWLEANGRYVRNLIWGIELNTGNLLSVLKECSGITNLAVWVDTSENDLTIILPILSTLRLSQFSIDLYELFDKHDFSKREASCVAFRAITHLDIIRPINAWKEMEGVAHLPHLTHLSIPRSDPAIRVANVALEECKSLKVLVTVADIAYTEDSPVQASQTDLPSVLWRYGDIRHEDPRLVAFDCDGVADWVNGSIGKKNMWALADEIVERRLKNRTPLADNPDGAPN</sequence>
<gene>
    <name evidence="1" type="ORF">BDN72DRAFT_843682</name>
</gene>
<dbReference type="Proteomes" id="UP000308600">
    <property type="component" value="Unassembled WGS sequence"/>
</dbReference>